<evidence type="ECO:0000256" key="5">
    <source>
        <dbReference type="ARBA" id="ARBA00022801"/>
    </source>
</evidence>
<evidence type="ECO:0000256" key="4">
    <source>
        <dbReference type="ARBA" id="ARBA00022729"/>
    </source>
</evidence>
<dbReference type="EMBL" id="LT594324">
    <property type="protein sequence ID" value="SBT54942.1"/>
    <property type="molecule type" value="Genomic_DNA"/>
</dbReference>
<dbReference type="SUPFAM" id="SSF50370">
    <property type="entry name" value="Ricin B-like lectins"/>
    <property type="match status" value="1"/>
</dbReference>
<dbReference type="Pfam" id="PF14200">
    <property type="entry name" value="RicinB_lectin_2"/>
    <property type="match status" value="2"/>
</dbReference>
<dbReference type="OrthoDB" id="3255194at2"/>
<protein>
    <recommendedName>
        <fullName evidence="10">Beta-xylanase</fullName>
        <ecNumber evidence="10">3.2.1.8</ecNumber>
    </recommendedName>
</protein>
<dbReference type="PRINTS" id="PR00134">
    <property type="entry name" value="GLHYDRLASE10"/>
</dbReference>
<evidence type="ECO:0000256" key="11">
    <source>
        <dbReference type="SAM" id="SignalP"/>
    </source>
</evidence>
<dbReference type="SMART" id="SM00458">
    <property type="entry name" value="RICIN"/>
    <property type="match status" value="1"/>
</dbReference>
<dbReference type="EC" id="3.2.1.8" evidence="10"/>
<keyword evidence="6 10" id="KW-0119">Carbohydrate metabolism</keyword>
<evidence type="ECO:0000256" key="3">
    <source>
        <dbReference type="ARBA" id="ARBA00022651"/>
    </source>
</evidence>
<reference evidence="13 14" key="1">
    <citation type="submission" date="2016-06" db="EMBL/GenBank/DDBJ databases">
        <authorList>
            <person name="Kjaerup R.B."/>
            <person name="Dalgaard T.S."/>
            <person name="Juul-Madsen H.R."/>
        </authorList>
    </citation>
    <scope>NUCLEOTIDE SEQUENCE [LARGE SCALE GENOMIC DNA]</scope>
    <source>
        <strain evidence="13 14">DSM 45248</strain>
    </source>
</reference>
<dbReference type="GO" id="GO:0031176">
    <property type="term" value="F:endo-1,4-beta-xylanase activity"/>
    <property type="evidence" value="ECO:0007669"/>
    <property type="project" value="UniProtKB-EC"/>
</dbReference>
<dbReference type="InterPro" id="IPR000772">
    <property type="entry name" value="Ricin_B_lectin"/>
</dbReference>
<accession>A0A1A9AFM5</accession>
<evidence type="ECO:0000256" key="8">
    <source>
        <dbReference type="ARBA" id="ARBA00023326"/>
    </source>
</evidence>
<keyword evidence="14" id="KW-1185">Reference proteome</keyword>
<dbReference type="SMART" id="SM00633">
    <property type="entry name" value="Glyco_10"/>
    <property type="match status" value="1"/>
</dbReference>
<dbReference type="PANTHER" id="PTHR31490:SF88">
    <property type="entry name" value="BETA-XYLANASE"/>
    <property type="match status" value="1"/>
</dbReference>
<evidence type="ECO:0000313" key="13">
    <source>
        <dbReference type="EMBL" id="SBT54942.1"/>
    </source>
</evidence>
<feature type="chain" id="PRO_5008383461" description="Beta-xylanase" evidence="11">
    <location>
        <begin position="22"/>
        <end position="502"/>
    </location>
</feature>
<keyword evidence="4 11" id="KW-0732">Signal</keyword>
<dbReference type="Pfam" id="PF00331">
    <property type="entry name" value="Glyco_hydro_10"/>
    <property type="match status" value="1"/>
</dbReference>
<evidence type="ECO:0000259" key="12">
    <source>
        <dbReference type="PROSITE" id="PS51760"/>
    </source>
</evidence>
<dbReference type="SUPFAM" id="SSF51445">
    <property type="entry name" value="(Trans)glycosidases"/>
    <property type="match status" value="1"/>
</dbReference>
<sequence length="502" mass="54745">MRRWGPVIALLAALLGSMVAAAPAGPSTEATPATLRTLAAVRGIKIGSAVNITALATDDRYRDTLHQQFDSVTAENAMKWSRLETAGDDAYDWSAADYLVETAESFGQKIRGHTLAWHNSNPTWTSNLSAAERDAAMLEHVRTTVSRYAGRVDVWDVVNEPISDKDDARLRDYWTDLGGEDAIVRVFETARAADPTARLYLNDYNVEHAGAKSDAYYALAARLKSRGLLDGVGFQTHLTTRVNEATGFRAVLQRFADLGVEVAVTELDVRVPMAPTAEDKIKQRLLFRRATNACLAVSRCVSVTVWGFTDSYSWANADDDPEYGNATLYDTAIEAKGTYWAVYRALARRDVDTQAVAGHSGRCLHVVNGSTEPGAKLQQYTCTGSTSQVFRFRRLAPRTFQITNTANGLCLGIDGASRADRAKVIQETCVEGAPAQTFVLRPATGDGAGDGRQYQIVAQHSGKCVEVRGGNLTNSGRVEQSACHRDPAHTDNQVWTVLWGHL</sequence>
<dbReference type="Gene3D" id="3.20.20.80">
    <property type="entry name" value="Glycosidases"/>
    <property type="match status" value="1"/>
</dbReference>
<dbReference type="RefSeq" id="WP_091201581.1">
    <property type="nucleotide sequence ID" value="NZ_LT594324.1"/>
</dbReference>
<dbReference type="InterPro" id="IPR001000">
    <property type="entry name" value="GH10_dom"/>
</dbReference>
<dbReference type="Proteomes" id="UP000198765">
    <property type="component" value="Chromosome I"/>
</dbReference>
<dbReference type="InterPro" id="IPR044846">
    <property type="entry name" value="GH10"/>
</dbReference>
<dbReference type="PROSITE" id="PS50231">
    <property type="entry name" value="RICIN_B_LECTIN"/>
    <property type="match status" value="1"/>
</dbReference>
<dbReference type="InterPro" id="IPR031158">
    <property type="entry name" value="GH10_AS"/>
</dbReference>
<evidence type="ECO:0000256" key="10">
    <source>
        <dbReference type="RuleBase" id="RU361174"/>
    </source>
</evidence>
<comment type="similarity">
    <text evidence="2 10">Belongs to the glycosyl hydrolase 10 (cellulase F) family.</text>
</comment>
<gene>
    <name evidence="13" type="ORF">GA0070621_5804</name>
</gene>
<keyword evidence="5 10" id="KW-0378">Hydrolase</keyword>
<dbReference type="CDD" id="cd00161">
    <property type="entry name" value="beta-trefoil_Ricin-like"/>
    <property type="match status" value="1"/>
</dbReference>
<evidence type="ECO:0000256" key="2">
    <source>
        <dbReference type="ARBA" id="ARBA00007495"/>
    </source>
</evidence>
<organism evidence="13 14">
    <name type="scientific">Micromonospora narathiwatensis</name>
    <dbReference type="NCBI Taxonomy" id="299146"/>
    <lineage>
        <taxon>Bacteria</taxon>
        <taxon>Bacillati</taxon>
        <taxon>Actinomycetota</taxon>
        <taxon>Actinomycetes</taxon>
        <taxon>Micromonosporales</taxon>
        <taxon>Micromonosporaceae</taxon>
        <taxon>Micromonospora</taxon>
    </lineage>
</organism>
<keyword evidence="7 10" id="KW-0326">Glycosidase</keyword>
<proteinExistence type="inferred from homology"/>
<comment type="catalytic activity">
    <reaction evidence="1 10">
        <text>Endohydrolysis of (1-&gt;4)-beta-D-xylosidic linkages in xylans.</text>
        <dbReference type="EC" id="3.2.1.8"/>
    </reaction>
</comment>
<dbReference type="Gene3D" id="2.80.10.50">
    <property type="match status" value="1"/>
</dbReference>
<dbReference type="AlphaFoldDB" id="A0A1A9AFM5"/>
<name>A0A1A9AFM5_9ACTN</name>
<feature type="active site" description="Nucleophile" evidence="9">
    <location>
        <position position="266"/>
    </location>
</feature>
<dbReference type="PROSITE" id="PS51760">
    <property type="entry name" value="GH10_2"/>
    <property type="match status" value="1"/>
</dbReference>
<dbReference type="InterPro" id="IPR035992">
    <property type="entry name" value="Ricin_B-like_lectins"/>
</dbReference>
<dbReference type="PROSITE" id="PS00591">
    <property type="entry name" value="GH10_1"/>
    <property type="match status" value="1"/>
</dbReference>
<dbReference type="PATRIC" id="fig|299146.4.peg.5987"/>
<evidence type="ECO:0000256" key="6">
    <source>
        <dbReference type="ARBA" id="ARBA00023277"/>
    </source>
</evidence>
<keyword evidence="3 13" id="KW-0858">Xylan degradation</keyword>
<dbReference type="PANTHER" id="PTHR31490">
    <property type="entry name" value="GLYCOSYL HYDROLASE"/>
    <property type="match status" value="1"/>
</dbReference>
<feature type="signal peptide" evidence="11">
    <location>
        <begin position="1"/>
        <end position="21"/>
    </location>
</feature>
<feature type="domain" description="GH10" evidence="12">
    <location>
        <begin position="29"/>
        <end position="345"/>
    </location>
</feature>
<evidence type="ECO:0000256" key="1">
    <source>
        <dbReference type="ARBA" id="ARBA00000681"/>
    </source>
</evidence>
<dbReference type="GO" id="GO:0045493">
    <property type="term" value="P:xylan catabolic process"/>
    <property type="evidence" value="ECO:0007669"/>
    <property type="project" value="UniProtKB-KW"/>
</dbReference>
<evidence type="ECO:0000256" key="9">
    <source>
        <dbReference type="PROSITE-ProRule" id="PRU10061"/>
    </source>
</evidence>
<evidence type="ECO:0000256" key="7">
    <source>
        <dbReference type="ARBA" id="ARBA00023295"/>
    </source>
</evidence>
<dbReference type="InterPro" id="IPR017853">
    <property type="entry name" value="GH"/>
</dbReference>
<evidence type="ECO:0000313" key="14">
    <source>
        <dbReference type="Proteomes" id="UP000198765"/>
    </source>
</evidence>
<keyword evidence="8 10" id="KW-0624">Polysaccharide degradation</keyword>